<evidence type="ECO:0000313" key="9">
    <source>
        <dbReference type="Proteomes" id="UP001243195"/>
    </source>
</evidence>
<dbReference type="InterPro" id="IPR020456">
    <property type="entry name" value="Acylphosphatase"/>
</dbReference>
<dbReference type="Pfam" id="PF00708">
    <property type="entry name" value="Acylphosphatase"/>
    <property type="match status" value="1"/>
</dbReference>
<comment type="similarity">
    <text evidence="1 6">Belongs to the acylphosphatase family.</text>
</comment>
<evidence type="ECO:0000256" key="5">
    <source>
        <dbReference type="PROSITE-ProRule" id="PRU00520"/>
    </source>
</evidence>
<evidence type="ECO:0000259" key="7">
    <source>
        <dbReference type="PROSITE" id="PS51160"/>
    </source>
</evidence>
<keyword evidence="5" id="KW-0378">Hydrolase</keyword>
<dbReference type="PRINTS" id="PR00112">
    <property type="entry name" value="ACYLPHPHTASE"/>
</dbReference>
<evidence type="ECO:0000313" key="8">
    <source>
        <dbReference type="EMBL" id="MDQ9070583.1"/>
    </source>
</evidence>
<gene>
    <name evidence="8" type="ORF">RFH51_03785</name>
</gene>
<protein>
    <recommendedName>
        <fullName evidence="3 5">acylphosphatase</fullName>
        <ecNumber evidence="2 5">3.6.1.7</ecNumber>
    </recommendedName>
</protein>
<dbReference type="EMBL" id="JAVIDA010000003">
    <property type="protein sequence ID" value="MDQ9070583.1"/>
    <property type="molecule type" value="Genomic_DNA"/>
</dbReference>
<organism evidence="8 9">
    <name type="scientific">Acinetobacter gerneri</name>
    <dbReference type="NCBI Taxonomy" id="202952"/>
    <lineage>
        <taxon>Bacteria</taxon>
        <taxon>Pseudomonadati</taxon>
        <taxon>Pseudomonadota</taxon>
        <taxon>Gammaproteobacteria</taxon>
        <taxon>Moraxellales</taxon>
        <taxon>Moraxellaceae</taxon>
        <taxon>Acinetobacter</taxon>
    </lineage>
</organism>
<evidence type="ECO:0000256" key="4">
    <source>
        <dbReference type="ARBA" id="ARBA00047645"/>
    </source>
</evidence>
<comment type="catalytic activity">
    <reaction evidence="4 5">
        <text>an acyl phosphate + H2O = a carboxylate + phosphate + H(+)</text>
        <dbReference type="Rhea" id="RHEA:14965"/>
        <dbReference type="ChEBI" id="CHEBI:15377"/>
        <dbReference type="ChEBI" id="CHEBI:15378"/>
        <dbReference type="ChEBI" id="CHEBI:29067"/>
        <dbReference type="ChEBI" id="CHEBI:43474"/>
        <dbReference type="ChEBI" id="CHEBI:59918"/>
        <dbReference type="EC" id="3.6.1.7"/>
    </reaction>
</comment>
<proteinExistence type="inferred from homology"/>
<dbReference type="Proteomes" id="UP001243195">
    <property type="component" value="Unassembled WGS sequence"/>
</dbReference>
<dbReference type="PROSITE" id="PS51160">
    <property type="entry name" value="ACYLPHOSPHATASE_3"/>
    <property type="match status" value="1"/>
</dbReference>
<sequence length="90" mass="10134">MKTIKLIIHGRVQGVGYRRWFEQNAQNFALVGYVKNLENGDVEAVIQGPEADLQAMIKLSYIGPLRANVEGIAQEVLSDAESFTHFKMLR</sequence>
<dbReference type="PROSITE" id="PS00151">
    <property type="entry name" value="ACYLPHOSPHATASE_2"/>
    <property type="match status" value="1"/>
</dbReference>
<evidence type="ECO:0000256" key="2">
    <source>
        <dbReference type="ARBA" id="ARBA00012150"/>
    </source>
</evidence>
<evidence type="ECO:0000256" key="1">
    <source>
        <dbReference type="ARBA" id="ARBA00005614"/>
    </source>
</evidence>
<dbReference type="EC" id="3.6.1.7" evidence="2 5"/>
<dbReference type="RefSeq" id="WP_308955125.1">
    <property type="nucleotide sequence ID" value="NZ_JAVICY010000003.1"/>
</dbReference>
<dbReference type="PANTHER" id="PTHR47268">
    <property type="entry name" value="ACYLPHOSPHATASE"/>
    <property type="match status" value="1"/>
</dbReference>
<evidence type="ECO:0000256" key="6">
    <source>
        <dbReference type="RuleBase" id="RU004168"/>
    </source>
</evidence>
<dbReference type="SUPFAM" id="SSF54975">
    <property type="entry name" value="Acylphosphatase/BLUF domain-like"/>
    <property type="match status" value="1"/>
</dbReference>
<dbReference type="PANTHER" id="PTHR47268:SF4">
    <property type="entry name" value="ACYLPHOSPHATASE"/>
    <property type="match status" value="1"/>
</dbReference>
<evidence type="ECO:0000256" key="3">
    <source>
        <dbReference type="ARBA" id="ARBA00015991"/>
    </source>
</evidence>
<dbReference type="GO" id="GO:0003998">
    <property type="term" value="F:acylphosphatase activity"/>
    <property type="evidence" value="ECO:0007669"/>
    <property type="project" value="UniProtKB-EC"/>
</dbReference>
<feature type="active site" evidence="5">
    <location>
        <position position="18"/>
    </location>
</feature>
<feature type="active site" evidence="5">
    <location>
        <position position="36"/>
    </location>
</feature>
<feature type="domain" description="Acylphosphatase-like" evidence="7">
    <location>
        <begin position="3"/>
        <end position="90"/>
    </location>
</feature>
<name>A0AAW8JEF2_9GAMM</name>
<comment type="caution">
    <text evidence="8">The sequence shown here is derived from an EMBL/GenBank/DDBJ whole genome shotgun (WGS) entry which is preliminary data.</text>
</comment>
<reference evidence="8" key="1">
    <citation type="submission" date="2023-08" db="EMBL/GenBank/DDBJ databases">
        <title>Emergence of clinically-relevant ST2 carbapenem-resistant Acinetobacter baumannii strains in hospital sewages in Zhejiang, East of China.</title>
        <authorList>
            <person name="Kaichao C."/>
            <person name="Zhang R."/>
        </authorList>
    </citation>
    <scope>NUCLEOTIDE SEQUENCE</scope>
    <source>
        <strain evidence="8">M-SY-60</strain>
    </source>
</reference>
<dbReference type="InterPro" id="IPR036046">
    <property type="entry name" value="Acylphosphatase-like_dom_sf"/>
</dbReference>
<accession>A0AAW8JEF2</accession>
<dbReference type="InterPro" id="IPR017968">
    <property type="entry name" value="Acylphosphatase_CS"/>
</dbReference>
<dbReference type="Gene3D" id="3.30.70.100">
    <property type="match status" value="1"/>
</dbReference>
<dbReference type="AlphaFoldDB" id="A0AAW8JEF2"/>
<dbReference type="InterPro" id="IPR001792">
    <property type="entry name" value="Acylphosphatase-like_dom"/>
</dbReference>